<dbReference type="GO" id="GO:0005524">
    <property type="term" value="F:ATP binding"/>
    <property type="evidence" value="ECO:0007669"/>
    <property type="project" value="UniProtKB-KW"/>
</dbReference>
<dbReference type="GO" id="GO:0000155">
    <property type="term" value="F:phosphorelay sensor kinase activity"/>
    <property type="evidence" value="ECO:0007669"/>
    <property type="project" value="InterPro"/>
</dbReference>
<dbReference type="EC" id="2.7.13.3" evidence="2"/>
<keyword evidence="9" id="KW-0812">Transmembrane</keyword>
<dbReference type="Pfam" id="PF02518">
    <property type="entry name" value="HATPase_c"/>
    <property type="match status" value="1"/>
</dbReference>
<evidence type="ECO:0000256" key="4">
    <source>
        <dbReference type="ARBA" id="ARBA00022679"/>
    </source>
</evidence>
<dbReference type="Gene3D" id="1.20.5.1930">
    <property type="match status" value="1"/>
</dbReference>
<feature type="transmembrane region" description="Helical" evidence="9">
    <location>
        <begin position="62"/>
        <end position="79"/>
    </location>
</feature>
<dbReference type="Pfam" id="PF07730">
    <property type="entry name" value="HisKA_3"/>
    <property type="match status" value="1"/>
</dbReference>
<evidence type="ECO:0000256" key="7">
    <source>
        <dbReference type="ARBA" id="ARBA00022840"/>
    </source>
</evidence>
<sequence length="384" mass="40517">MRTDRTEGRTSVSDRGPRRFGRTLVNVVAVIARLHLYLVDLTAAVVIGVLVGYAMVEHQDKPWWLVVPGTLLVALPVTVRRIWPRTCLVISTVATAAVVVGQVLPTEALGAPTGAVCFALYTVAVDRSRTWSLACLAFAVVAISGVSGGEPENVLVVLAAMSAVWVIGYTTRMRRSYFALETAQQAEQALSDERLRIARELHDVVAHNLSLIAVQAGNAAHVRSPEHAYQALEVISQTSRAALNEMRGLLGVLRSDAGLAPSPGLDGLADLADRASLAGVRVSLEVRGDSAVPEGVGLSAYRIVQEALTNVVKHAAPASCRVLVDVTPETVRVEVADDGPGVKELGVGHGLIGMRERVAVYGGTFSAGPGGGGGFRVVAELPHR</sequence>
<organism evidence="11 12">
    <name type="scientific">Lentzea jiangxiensis</name>
    <dbReference type="NCBI Taxonomy" id="641025"/>
    <lineage>
        <taxon>Bacteria</taxon>
        <taxon>Bacillati</taxon>
        <taxon>Actinomycetota</taxon>
        <taxon>Actinomycetes</taxon>
        <taxon>Pseudonocardiales</taxon>
        <taxon>Pseudonocardiaceae</taxon>
        <taxon>Lentzea</taxon>
    </lineage>
</organism>
<evidence type="ECO:0000259" key="10">
    <source>
        <dbReference type="SMART" id="SM00387"/>
    </source>
</evidence>
<name>A0A1H0Q8P8_9PSEU</name>
<evidence type="ECO:0000256" key="8">
    <source>
        <dbReference type="ARBA" id="ARBA00023012"/>
    </source>
</evidence>
<proteinExistence type="predicted"/>
<dbReference type="CDD" id="cd16917">
    <property type="entry name" value="HATPase_UhpB-NarQ-NarX-like"/>
    <property type="match status" value="1"/>
</dbReference>
<evidence type="ECO:0000313" key="12">
    <source>
        <dbReference type="Proteomes" id="UP000199691"/>
    </source>
</evidence>
<keyword evidence="5" id="KW-0547">Nucleotide-binding</keyword>
<dbReference type="InterPro" id="IPR036890">
    <property type="entry name" value="HATPase_C_sf"/>
</dbReference>
<keyword evidence="8" id="KW-0902">Two-component regulatory system</keyword>
<evidence type="ECO:0000256" key="3">
    <source>
        <dbReference type="ARBA" id="ARBA00022553"/>
    </source>
</evidence>
<comment type="catalytic activity">
    <reaction evidence="1">
        <text>ATP + protein L-histidine = ADP + protein N-phospho-L-histidine.</text>
        <dbReference type="EC" id="2.7.13.3"/>
    </reaction>
</comment>
<keyword evidence="3" id="KW-0597">Phosphoprotein</keyword>
<dbReference type="EMBL" id="FNIX01000005">
    <property type="protein sequence ID" value="SDP13066.1"/>
    <property type="molecule type" value="Genomic_DNA"/>
</dbReference>
<keyword evidence="12" id="KW-1185">Reference proteome</keyword>
<feature type="transmembrane region" description="Helical" evidence="9">
    <location>
        <begin position="23"/>
        <end position="56"/>
    </location>
</feature>
<feature type="transmembrane region" description="Helical" evidence="9">
    <location>
        <begin position="86"/>
        <end position="103"/>
    </location>
</feature>
<protein>
    <recommendedName>
        <fullName evidence="2">histidine kinase</fullName>
        <ecNumber evidence="2">2.7.13.3</ecNumber>
    </recommendedName>
</protein>
<dbReference type="InterPro" id="IPR050482">
    <property type="entry name" value="Sensor_HK_TwoCompSys"/>
</dbReference>
<evidence type="ECO:0000256" key="9">
    <source>
        <dbReference type="SAM" id="Phobius"/>
    </source>
</evidence>
<feature type="transmembrane region" description="Helical" evidence="9">
    <location>
        <begin position="109"/>
        <end position="124"/>
    </location>
</feature>
<dbReference type="Proteomes" id="UP000199691">
    <property type="component" value="Unassembled WGS sequence"/>
</dbReference>
<keyword evidence="4" id="KW-0808">Transferase</keyword>
<dbReference type="GO" id="GO:0046983">
    <property type="term" value="F:protein dimerization activity"/>
    <property type="evidence" value="ECO:0007669"/>
    <property type="project" value="InterPro"/>
</dbReference>
<gene>
    <name evidence="11" type="ORF">SAMN05421507_105349</name>
</gene>
<feature type="domain" description="Histidine kinase/HSP90-like ATPase" evidence="10">
    <location>
        <begin position="295"/>
        <end position="383"/>
    </location>
</feature>
<evidence type="ECO:0000256" key="2">
    <source>
        <dbReference type="ARBA" id="ARBA00012438"/>
    </source>
</evidence>
<keyword evidence="9" id="KW-1133">Transmembrane helix</keyword>
<dbReference type="PANTHER" id="PTHR24421">
    <property type="entry name" value="NITRATE/NITRITE SENSOR PROTEIN NARX-RELATED"/>
    <property type="match status" value="1"/>
</dbReference>
<dbReference type="STRING" id="641025.SAMN05421507_105349"/>
<dbReference type="InterPro" id="IPR011712">
    <property type="entry name" value="Sig_transdc_His_kin_sub3_dim/P"/>
</dbReference>
<keyword evidence="6 11" id="KW-0418">Kinase</keyword>
<dbReference type="InterPro" id="IPR003594">
    <property type="entry name" value="HATPase_dom"/>
</dbReference>
<evidence type="ECO:0000256" key="5">
    <source>
        <dbReference type="ARBA" id="ARBA00022741"/>
    </source>
</evidence>
<dbReference type="AlphaFoldDB" id="A0A1H0Q8P8"/>
<dbReference type="Pfam" id="PF23539">
    <property type="entry name" value="DUF7134"/>
    <property type="match status" value="1"/>
</dbReference>
<evidence type="ECO:0000313" key="11">
    <source>
        <dbReference type="EMBL" id="SDP13066.1"/>
    </source>
</evidence>
<accession>A0A1H0Q8P8</accession>
<dbReference type="Gene3D" id="3.30.565.10">
    <property type="entry name" value="Histidine kinase-like ATPase, C-terminal domain"/>
    <property type="match status" value="1"/>
</dbReference>
<dbReference type="SMART" id="SM00387">
    <property type="entry name" value="HATPase_c"/>
    <property type="match status" value="1"/>
</dbReference>
<dbReference type="PANTHER" id="PTHR24421:SF10">
    <property type="entry name" value="NITRATE_NITRITE SENSOR PROTEIN NARQ"/>
    <property type="match status" value="1"/>
</dbReference>
<keyword evidence="9" id="KW-0472">Membrane</keyword>
<dbReference type="InterPro" id="IPR055558">
    <property type="entry name" value="DUF7134"/>
</dbReference>
<reference evidence="12" key="1">
    <citation type="submission" date="2016-10" db="EMBL/GenBank/DDBJ databases">
        <authorList>
            <person name="Varghese N."/>
            <person name="Submissions S."/>
        </authorList>
    </citation>
    <scope>NUCLEOTIDE SEQUENCE [LARGE SCALE GENOMIC DNA]</scope>
    <source>
        <strain evidence="12">CGMCC 4.6609</strain>
    </source>
</reference>
<evidence type="ECO:0000256" key="1">
    <source>
        <dbReference type="ARBA" id="ARBA00000085"/>
    </source>
</evidence>
<feature type="transmembrane region" description="Helical" evidence="9">
    <location>
        <begin position="131"/>
        <end position="148"/>
    </location>
</feature>
<keyword evidence="7" id="KW-0067">ATP-binding</keyword>
<dbReference type="SUPFAM" id="SSF55874">
    <property type="entry name" value="ATPase domain of HSP90 chaperone/DNA topoisomerase II/histidine kinase"/>
    <property type="match status" value="1"/>
</dbReference>
<dbReference type="GO" id="GO:0016020">
    <property type="term" value="C:membrane"/>
    <property type="evidence" value="ECO:0007669"/>
    <property type="project" value="InterPro"/>
</dbReference>
<feature type="transmembrane region" description="Helical" evidence="9">
    <location>
        <begin position="154"/>
        <end position="171"/>
    </location>
</feature>
<evidence type="ECO:0000256" key="6">
    <source>
        <dbReference type="ARBA" id="ARBA00022777"/>
    </source>
</evidence>